<feature type="transmembrane region" description="Helical" evidence="1">
    <location>
        <begin position="134"/>
        <end position="153"/>
    </location>
</feature>
<keyword evidence="1" id="KW-0472">Membrane</keyword>
<organism evidence="2">
    <name type="scientific">marine metagenome</name>
    <dbReference type="NCBI Taxonomy" id="408172"/>
    <lineage>
        <taxon>unclassified sequences</taxon>
        <taxon>metagenomes</taxon>
        <taxon>ecological metagenomes</taxon>
    </lineage>
</organism>
<name>A0A381QUE4_9ZZZZ</name>
<protein>
    <recommendedName>
        <fullName evidence="3">Copper resistance protein D domain-containing protein</fullName>
    </recommendedName>
</protein>
<sequence length="166" mass="19005">MNYNYFVLARIFHVLAVVLWIGGVGFVTTVLIPSISRTEEPAARLKIFEAIETKFGFQAKLTTLVAGISGVYMLEVTDGWSRYLNYEFWWLHLMTFVWAVFTLVLFILEPLFLQKWFHRQAEINSEKAFQLLQIMHVVLLSLSILAIVGAIGGSHGFTFKFLPAEQ</sequence>
<reference evidence="2" key="1">
    <citation type="submission" date="2018-05" db="EMBL/GenBank/DDBJ databases">
        <authorList>
            <person name="Lanie J.A."/>
            <person name="Ng W.-L."/>
            <person name="Kazmierczak K.M."/>
            <person name="Andrzejewski T.M."/>
            <person name="Davidsen T.M."/>
            <person name="Wayne K.J."/>
            <person name="Tettelin H."/>
            <person name="Glass J.I."/>
            <person name="Rusch D."/>
            <person name="Podicherti R."/>
            <person name="Tsui H.-C.T."/>
            <person name="Winkler M.E."/>
        </authorList>
    </citation>
    <scope>NUCLEOTIDE SEQUENCE</scope>
</reference>
<keyword evidence="1" id="KW-0812">Transmembrane</keyword>
<gene>
    <name evidence="2" type="ORF">METZ01_LOCUS35855</name>
</gene>
<feature type="transmembrane region" description="Helical" evidence="1">
    <location>
        <begin position="12"/>
        <end position="35"/>
    </location>
</feature>
<evidence type="ECO:0000256" key="1">
    <source>
        <dbReference type="SAM" id="Phobius"/>
    </source>
</evidence>
<proteinExistence type="predicted"/>
<accession>A0A381QUE4</accession>
<dbReference type="AlphaFoldDB" id="A0A381QUE4"/>
<dbReference type="EMBL" id="UINC01001531">
    <property type="protein sequence ID" value="SUZ83001.1"/>
    <property type="molecule type" value="Genomic_DNA"/>
</dbReference>
<evidence type="ECO:0000313" key="2">
    <source>
        <dbReference type="EMBL" id="SUZ83001.1"/>
    </source>
</evidence>
<evidence type="ECO:0008006" key="3">
    <source>
        <dbReference type="Google" id="ProtNLM"/>
    </source>
</evidence>
<feature type="transmembrane region" description="Helical" evidence="1">
    <location>
        <begin position="89"/>
        <end position="113"/>
    </location>
</feature>
<keyword evidence="1" id="KW-1133">Transmembrane helix</keyword>